<protein>
    <submittedName>
        <fullName evidence="9">Cytochrome P450</fullName>
    </submittedName>
</protein>
<organism evidence="9 10">
    <name type="scientific">Gymnopilus junonius</name>
    <name type="common">Spectacular rustgill mushroom</name>
    <name type="synonym">Gymnopilus spectabilis subsp. junonius</name>
    <dbReference type="NCBI Taxonomy" id="109634"/>
    <lineage>
        <taxon>Eukaryota</taxon>
        <taxon>Fungi</taxon>
        <taxon>Dikarya</taxon>
        <taxon>Basidiomycota</taxon>
        <taxon>Agaricomycotina</taxon>
        <taxon>Agaricomycetes</taxon>
        <taxon>Agaricomycetidae</taxon>
        <taxon>Agaricales</taxon>
        <taxon>Agaricineae</taxon>
        <taxon>Hymenogastraceae</taxon>
        <taxon>Gymnopilus</taxon>
    </lineage>
</organism>
<dbReference type="AlphaFoldDB" id="A0A9P5NUC8"/>
<comment type="caution">
    <text evidence="9">The sequence shown here is derived from an EMBL/GenBank/DDBJ whole genome shotgun (WGS) entry which is preliminary data.</text>
</comment>
<evidence type="ECO:0000256" key="3">
    <source>
        <dbReference type="ARBA" id="ARBA00022723"/>
    </source>
</evidence>
<evidence type="ECO:0000313" key="10">
    <source>
        <dbReference type="Proteomes" id="UP000724874"/>
    </source>
</evidence>
<keyword evidence="7" id="KW-0503">Monooxygenase</keyword>
<proteinExistence type="inferred from homology"/>
<keyword evidence="4 7" id="KW-0560">Oxidoreductase</keyword>
<accession>A0A9P5NUC8</accession>
<evidence type="ECO:0000256" key="8">
    <source>
        <dbReference type="SAM" id="SignalP"/>
    </source>
</evidence>
<comment type="similarity">
    <text evidence="2 7">Belongs to the cytochrome P450 family.</text>
</comment>
<dbReference type="PANTHER" id="PTHR46206">
    <property type="entry name" value="CYTOCHROME P450"/>
    <property type="match status" value="1"/>
</dbReference>
<comment type="cofactor">
    <cofactor evidence="1 6">
        <name>heme</name>
        <dbReference type="ChEBI" id="CHEBI:30413"/>
    </cofactor>
</comment>
<dbReference type="InterPro" id="IPR001128">
    <property type="entry name" value="Cyt_P450"/>
</dbReference>
<keyword evidence="10" id="KW-1185">Reference proteome</keyword>
<dbReference type="PROSITE" id="PS00086">
    <property type="entry name" value="CYTOCHROME_P450"/>
    <property type="match status" value="1"/>
</dbReference>
<evidence type="ECO:0000256" key="4">
    <source>
        <dbReference type="ARBA" id="ARBA00023002"/>
    </source>
</evidence>
<dbReference type="InterPro" id="IPR017972">
    <property type="entry name" value="Cyt_P450_CS"/>
</dbReference>
<evidence type="ECO:0000256" key="7">
    <source>
        <dbReference type="RuleBase" id="RU000461"/>
    </source>
</evidence>
<gene>
    <name evidence="9" type="ORF">CPB84DRAFT_1880048</name>
</gene>
<evidence type="ECO:0000256" key="2">
    <source>
        <dbReference type="ARBA" id="ARBA00010617"/>
    </source>
</evidence>
<dbReference type="PRINTS" id="PR00465">
    <property type="entry name" value="EP450IV"/>
</dbReference>
<dbReference type="Proteomes" id="UP000724874">
    <property type="component" value="Unassembled WGS sequence"/>
</dbReference>
<keyword evidence="8" id="KW-0732">Signal</keyword>
<keyword evidence="5 6" id="KW-0408">Iron</keyword>
<dbReference type="GO" id="GO:0020037">
    <property type="term" value="F:heme binding"/>
    <property type="evidence" value="ECO:0007669"/>
    <property type="project" value="InterPro"/>
</dbReference>
<dbReference type="InterPro" id="IPR002403">
    <property type="entry name" value="Cyt_P450_E_grp-IV"/>
</dbReference>
<feature type="binding site" description="axial binding residue" evidence="6">
    <location>
        <position position="424"/>
    </location>
    <ligand>
        <name>heme</name>
        <dbReference type="ChEBI" id="CHEBI:30413"/>
    </ligand>
    <ligandPart>
        <name>Fe</name>
        <dbReference type="ChEBI" id="CHEBI:18248"/>
    </ligandPart>
</feature>
<evidence type="ECO:0000256" key="1">
    <source>
        <dbReference type="ARBA" id="ARBA00001971"/>
    </source>
</evidence>
<dbReference type="GO" id="GO:0004497">
    <property type="term" value="F:monooxygenase activity"/>
    <property type="evidence" value="ECO:0007669"/>
    <property type="project" value="UniProtKB-KW"/>
</dbReference>
<evidence type="ECO:0000256" key="5">
    <source>
        <dbReference type="ARBA" id="ARBA00023004"/>
    </source>
</evidence>
<dbReference type="Pfam" id="PF00067">
    <property type="entry name" value="p450"/>
    <property type="match status" value="1"/>
</dbReference>
<reference evidence="9" key="1">
    <citation type="submission" date="2020-11" db="EMBL/GenBank/DDBJ databases">
        <authorList>
            <consortium name="DOE Joint Genome Institute"/>
            <person name="Ahrendt S."/>
            <person name="Riley R."/>
            <person name="Andreopoulos W."/>
            <person name="LaButti K."/>
            <person name="Pangilinan J."/>
            <person name="Ruiz-duenas F.J."/>
            <person name="Barrasa J.M."/>
            <person name="Sanchez-Garcia M."/>
            <person name="Camarero S."/>
            <person name="Miyauchi S."/>
            <person name="Serrano A."/>
            <person name="Linde D."/>
            <person name="Babiker R."/>
            <person name="Drula E."/>
            <person name="Ayuso-Fernandez I."/>
            <person name="Pacheco R."/>
            <person name="Padilla G."/>
            <person name="Ferreira P."/>
            <person name="Barriuso J."/>
            <person name="Kellner H."/>
            <person name="Castanera R."/>
            <person name="Alfaro M."/>
            <person name="Ramirez L."/>
            <person name="Pisabarro A.G."/>
            <person name="Kuo A."/>
            <person name="Tritt A."/>
            <person name="Lipzen A."/>
            <person name="He G."/>
            <person name="Yan M."/>
            <person name="Ng V."/>
            <person name="Cullen D."/>
            <person name="Martin F."/>
            <person name="Rosso M.-N."/>
            <person name="Henrissat B."/>
            <person name="Hibbett D."/>
            <person name="Martinez A.T."/>
            <person name="Grigoriev I.V."/>
        </authorList>
    </citation>
    <scope>NUCLEOTIDE SEQUENCE</scope>
    <source>
        <strain evidence="9">AH 44721</strain>
    </source>
</reference>
<feature type="chain" id="PRO_5040121097" evidence="8">
    <location>
        <begin position="28"/>
        <end position="480"/>
    </location>
</feature>
<name>A0A9P5NUC8_GYMJU</name>
<dbReference type="InterPro" id="IPR036396">
    <property type="entry name" value="Cyt_P450_sf"/>
</dbReference>
<dbReference type="GO" id="GO:0016705">
    <property type="term" value="F:oxidoreductase activity, acting on paired donors, with incorporation or reduction of molecular oxygen"/>
    <property type="evidence" value="ECO:0007669"/>
    <property type="project" value="InterPro"/>
</dbReference>
<dbReference type="GO" id="GO:0005506">
    <property type="term" value="F:iron ion binding"/>
    <property type="evidence" value="ECO:0007669"/>
    <property type="project" value="InterPro"/>
</dbReference>
<feature type="signal peptide" evidence="8">
    <location>
        <begin position="1"/>
        <end position="27"/>
    </location>
</feature>
<keyword evidence="6 7" id="KW-0349">Heme</keyword>
<dbReference type="SUPFAM" id="SSF48264">
    <property type="entry name" value="Cytochrome P450"/>
    <property type="match status" value="1"/>
</dbReference>
<keyword evidence="3 6" id="KW-0479">Metal-binding</keyword>
<dbReference type="OrthoDB" id="1844152at2759"/>
<evidence type="ECO:0000256" key="6">
    <source>
        <dbReference type="PIRSR" id="PIRSR602403-1"/>
    </source>
</evidence>
<dbReference type="Gene3D" id="1.10.630.10">
    <property type="entry name" value="Cytochrome P450"/>
    <property type="match status" value="2"/>
</dbReference>
<evidence type="ECO:0000313" key="9">
    <source>
        <dbReference type="EMBL" id="KAF8906747.1"/>
    </source>
</evidence>
<dbReference type="EMBL" id="JADNYJ010000017">
    <property type="protein sequence ID" value="KAF8906747.1"/>
    <property type="molecule type" value="Genomic_DNA"/>
</dbReference>
<dbReference type="CDD" id="cd11041">
    <property type="entry name" value="CYP503A1-like"/>
    <property type="match status" value="1"/>
</dbReference>
<sequence>MSFMPSTSIPALVVLLTSYLLSKWLHATTHQLRHIPTIGSSGVMFSYYNAFKFIFRGHDMIQKGYNEYHGTAFKVPTLSRWLVMVSGPQMIDDIRRGDQLSFTEAVSEIVHTDYTIGPQIRVDPYHIGIIRTPLTENLGARFLDIKDEIIVGFGDHIQTKENEWISISTLDTAMKSVSRTSNRLFVDLPLCRNADFTKLAEDFTMDVIGGGLIINVFPDILKPLVKNIVTRVPRSIQRAISHTGPLFQAQMEKVEREQGELPERPEAQDPSRRNIYDLSALTPLLYDLAAYPQYVEPMREEVQMILGAEGWTKTSVLGLHKLDSFIKESQRLAIGGLQMNRKAMKDFTFSNGITIPAGTHIAVATYAAHMDEVIPSSQTIYMKNPKEFQGFRFAEMRQAEGEDKHQLVSLSLDFLTFGTGRHACPGRFFAAMELKTMLAHILMTYDVKLPDGCSRPDNLWFQATSSPNRKAQILFRKRMM</sequence>